<gene>
    <name evidence="2" type="ORF">LPLAT_LOCUS5556</name>
</gene>
<evidence type="ECO:0008006" key="4">
    <source>
        <dbReference type="Google" id="ProtNLM"/>
    </source>
</evidence>
<accession>A0AAV2MX30</accession>
<dbReference type="PANTHER" id="PTHR46579">
    <property type="entry name" value="F5/8 TYPE C DOMAIN-CONTAINING PROTEIN-RELATED"/>
    <property type="match status" value="1"/>
</dbReference>
<protein>
    <recommendedName>
        <fullName evidence="4">Transposase domain-containing protein</fullName>
    </recommendedName>
</protein>
<reference evidence="2" key="1">
    <citation type="submission" date="2024-04" db="EMBL/GenBank/DDBJ databases">
        <authorList>
            <consortium name="Molecular Ecology Group"/>
        </authorList>
    </citation>
    <scope>NUCLEOTIDE SEQUENCE</scope>
</reference>
<dbReference type="AlphaFoldDB" id="A0AAV2MX30"/>
<comment type="caution">
    <text evidence="2">The sequence shown here is derived from an EMBL/GenBank/DDBJ whole genome shotgun (WGS) entry which is preliminary data.</text>
</comment>
<feature type="region of interest" description="Disordered" evidence="1">
    <location>
        <begin position="14"/>
        <end position="44"/>
    </location>
</feature>
<evidence type="ECO:0000256" key="1">
    <source>
        <dbReference type="SAM" id="MobiDB-lite"/>
    </source>
</evidence>
<dbReference type="Proteomes" id="UP001497644">
    <property type="component" value="Unassembled WGS sequence"/>
</dbReference>
<feature type="compositionally biased region" description="Acidic residues" evidence="1">
    <location>
        <begin position="16"/>
        <end position="39"/>
    </location>
</feature>
<evidence type="ECO:0000313" key="2">
    <source>
        <dbReference type="EMBL" id="CAL1672151.1"/>
    </source>
</evidence>
<name>A0AAV2MX30_9HYME</name>
<organism evidence="2 3">
    <name type="scientific">Lasius platythorax</name>
    <dbReference type="NCBI Taxonomy" id="488582"/>
    <lineage>
        <taxon>Eukaryota</taxon>
        <taxon>Metazoa</taxon>
        <taxon>Ecdysozoa</taxon>
        <taxon>Arthropoda</taxon>
        <taxon>Hexapoda</taxon>
        <taxon>Insecta</taxon>
        <taxon>Pterygota</taxon>
        <taxon>Neoptera</taxon>
        <taxon>Endopterygota</taxon>
        <taxon>Hymenoptera</taxon>
        <taxon>Apocrita</taxon>
        <taxon>Aculeata</taxon>
        <taxon>Formicoidea</taxon>
        <taxon>Formicidae</taxon>
        <taxon>Formicinae</taxon>
        <taxon>Lasius</taxon>
        <taxon>Lasius</taxon>
    </lineage>
</organism>
<dbReference type="EMBL" id="CAXIPU020000446">
    <property type="protein sequence ID" value="CAL1672151.1"/>
    <property type="molecule type" value="Genomic_DNA"/>
</dbReference>
<dbReference type="PANTHER" id="PTHR46579:SF1">
    <property type="entry name" value="F5_8 TYPE C DOMAIN-CONTAINING PROTEIN"/>
    <property type="match status" value="1"/>
</dbReference>
<keyword evidence="3" id="KW-1185">Reference proteome</keyword>
<evidence type="ECO:0000313" key="3">
    <source>
        <dbReference type="Proteomes" id="UP001497644"/>
    </source>
</evidence>
<sequence length="375" mass="42894">MNLVVPQECMECVFHDDDEDNDIDNNDDKGEDDNGDNDEDHYGAMNVDDDKIYFKTNIDDVLSTSDSETNLSYIKYNINDERENTNQSEENLGDHKYPFLEEQLSASTTVSKGEVLLMSLVIGLRHSLSWTAITDILKMINVMFGERIVPDTKFLLHKYFSAEIKSANYHVYCPNCIKYLADTSKVAIWPYYIMINELPPHIRTKYIIPAGLWVDKSQPNMNVFVDIFVKQANELSTVGISWNYKGKDVISKIFPLLSSVDSVARCKMLNMKQFNGSFGCTYCLHPTEQINNFVKFPISANIPPLRSDNDIKELMKKSITLETATAEDTFGIKRPSFLMNLKYFDLAQSLPPNYMHSVLLARERSEVSLTDFNEP</sequence>
<proteinExistence type="predicted"/>